<dbReference type="SUPFAM" id="SSF55424">
    <property type="entry name" value="FAD/NAD-linked reductases, dimerisation (C-terminal) domain"/>
    <property type="match status" value="1"/>
</dbReference>
<reference evidence="11" key="1">
    <citation type="submission" date="2016-10" db="EMBL/GenBank/DDBJ databases">
        <authorList>
            <person name="Varghese N."/>
            <person name="Submissions S."/>
        </authorList>
    </citation>
    <scope>NUCLEOTIDE SEQUENCE [LARGE SCALE GENOMIC DNA]</scope>
    <source>
        <strain evidence="11">DSM 21424</strain>
    </source>
</reference>
<evidence type="ECO:0000256" key="4">
    <source>
        <dbReference type="ARBA" id="ARBA00022723"/>
    </source>
</evidence>
<dbReference type="InterPro" id="IPR050446">
    <property type="entry name" value="FAD-oxidoreductase/Apoptosis"/>
</dbReference>
<dbReference type="InterPro" id="IPR023753">
    <property type="entry name" value="FAD/NAD-binding_dom"/>
</dbReference>
<dbReference type="InterPro" id="IPR016156">
    <property type="entry name" value="FAD/NAD-linked_Rdtase_dimer_sf"/>
</dbReference>
<dbReference type="GO" id="GO:0005737">
    <property type="term" value="C:cytoplasm"/>
    <property type="evidence" value="ECO:0007669"/>
    <property type="project" value="TreeGrafter"/>
</dbReference>
<gene>
    <name evidence="10" type="ORF">SAMN04488567_2142</name>
</gene>
<keyword evidence="7" id="KW-0408">Iron</keyword>
<dbReference type="Pfam" id="PF00355">
    <property type="entry name" value="Rieske"/>
    <property type="match status" value="1"/>
</dbReference>
<dbReference type="Pfam" id="PF07992">
    <property type="entry name" value="Pyr_redox_2"/>
    <property type="match status" value="1"/>
</dbReference>
<dbReference type="SUPFAM" id="SSF50022">
    <property type="entry name" value="ISP domain"/>
    <property type="match status" value="1"/>
</dbReference>
<dbReference type="GO" id="GO:0046872">
    <property type="term" value="F:metal ion binding"/>
    <property type="evidence" value="ECO:0007669"/>
    <property type="project" value="UniProtKB-KW"/>
</dbReference>
<keyword evidence="5" id="KW-0274">FAD</keyword>
<dbReference type="AlphaFoldDB" id="A0A1G7EGB7"/>
<dbReference type="GO" id="GO:0016651">
    <property type="term" value="F:oxidoreductase activity, acting on NAD(P)H"/>
    <property type="evidence" value="ECO:0007669"/>
    <property type="project" value="TreeGrafter"/>
</dbReference>
<protein>
    <submittedName>
        <fullName evidence="10">Rieske [2Fe-2S] domain-containing protein</fullName>
    </submittedName>
</protein>
<dbReference type="Gene3D" id="3.30.390.30">
    <property type="match status" value="1"/>
</dbReference>
<keyword evidence="8" id="KW-0411">Iron-sulfur</keyword>
<feature type="domain" description="Rieske" evidence="9">
    <location>
        <begin position="4"/>
        <end position="99"/>
    </location>
</feature>
<keyword evidence="2" id="KW-0285">Flavoprotein</keyword>
<evidence type="ECO:0000256" key="7">
    <source>
        <dbReference type="ARBA" id="ARBA00023004"/>
    </source>
</evidence>
<sequence length="504" mass="53000">MTQHDIGAVADLEENRPLKVMAGDTAILVIRRGDAVTALAHACPHFGLPLSKGHLDGDRLICAFHHACFDVASGRQTQPPGHGDLRRYAVELRDGHAFVEVPKDADPHPAPAHVRRGDEPRRMAIAGSGAAADACALGLREEGFEGTIEMISPEGQPPYDRTLLSKAVLASGELPRHLTLTGPEALAARDIDLVEGRVAAIDAAAREIRTEAGATHGYDALLIATGGSANRLDLPGADLDGLHYLRSRAQAEALARAAGEAGRAVLVGGGFIGMEAALSLAKRGLEVTVALREEVPLAKIIGEEIGRAIMAEHEAKGVRFVTGARVAGFEGEGRVSAVTLEDGGRIETDLALLAIGVRPATAIEGLSPEEDGGLRTGADLSVEGLEGVFAAGDVARVPGPWGPVRIEHWRVARQHGARAARAMLGKPPGDVDVPFFWTALGRQYRYLGHAEGWDEIRMDGAAGEDFVARFVKDGRVMALMGAGRDAEIARAHAEMIHAGGPLPA</sequence>
<name>A0A1G7EGB7_9RHOB</name>
<evidence type="ECO:0000313" key="10">
    <source>
        <dbReference type="EMBL" id="SDE62485.1"/>
    </source>
</evidence>
<keyword evidence="3" id="KW-0001">2Fe-2S</keyword>
<dbReference type="STRING" id="521013.SAMN04488567_2142"/>
<dbReference type="EMBL" id="FNAT01000003">
    <property type="protein sequence ID" value="SDE62485.1"/>
    <property type="molecule type" value="Genomic_DNA"/>
</dbReference>
<dbReference type="GO" id="GO:0051537">
    <property type="term" value="F:2 iron, 2 sulfur cluster binding"/>
    <property type="evidence" value="ECO:0007669"/>
    <property type="project" value="UniProtKB-KW"/>
</dbReference>
<proteinExistence type="predicted"/>
<dbReference type="InterPro" id="IPR017941">
    <property type="entry name" value="Rieske_2Fe-2S"/>
</dbReference>
<evidence type="ECO:0000256" key="1">
    <source>
        <dbReference type="ARBA" id="ARBA00001974"/>
    </source>
</evidence>
<organism evidence="10 11">
    <name type="scientific">Limimaricola pyoseonensis</name>
    <dbReference type="NCBI Taxonomy" id="521013"/>
    <lineage>
        <taxon>Bacteria</taxon>
        <taxon>Pseudomonadati</taxon>
        <taxon>Pseudomonadota</taxon>
        <taxon>Alphaproteobacteria</taxon>
        <taxon>Rhodobacterales</taxon>
        <taxon>Paracoccaceae</taxon>
        <taxon>Limimaricola</taxon>
    </lineage>
</organism>
<dbReference type="PANTHER" id="PTHR43557">
    <property type="entry name" value="APOPTOSIS-INDUCING FACTOR 1"/>
    <property type="match status" value="1"/>
</dbReference>
<evidence type="ECO:0000256" key="3">
    <source>
        <dbReference type="ARBA" id="ARBA00022714"/>
    </source>
</evidence>
<keyword evidence="6" id="KW-0560">Oxidoreductase</keyword>
<dbReference type="PRINTS" id="PR00368">
    <property type="entry name" value="FADPNR"/>
</dbReference>
<keyword evidence="11" id="KW-1185">Reference proteome</keyword>
<evidence type="ECO:0000259" key="9">
    <source>
        <dbReference type="PROSITE" id="PS51296"/>
    </source>
</evidence>
<accession>A0A1G7EGB7</accession>
<dbReference type="Proteomes" id="UP000198922">
    <property type="component" value="Unassembled WGS sequence"/>
</dbReference>
<evidence type="ECO:0000256" key="8">
    <source>
        <dbReference type="ARBA" id="ARBA00023014"/>
    </source>
</evidence>
<dbReference type="InterPro" id="IPR036922">
    <property type="entry name" value="Rieske_2Fe-2S_sf"/>
</dbReference>
<dbReference type="PRINTS" id="PR00411">
    <property type="entry name" value="PNDRDTASEI"/>
</dbReference>
<evidence type="ECO:0000256" key="6">
    <source>
        <dbReference type="ARBA" id="ARBA00023002"/>
    </source>
</evidence>
<dbReference type="PROSITE" id="PS51296">
    <property type="entry name" value="RIESKE"/>
    <property type="match status" value="1"/>
</dbReference>
<evidence type="ECO:0000256" key="5">
    <source>
        <dbReference type="ARBA" id="ARBA00022827"/>
    </source>
</evidence>
<dbReference type="RefSeq" id="WP_165612571.1">
    <property type="nucleotide sequence ID" value="NZ_FNAT01000003.1"/>
</dbReference>
<keyword evidence="4" id="KW-0479">Metal-binding</keyword>
<dbReference type="InterPro" id="IPR036188">
    <property type="entry name" value="FAD/NAD-bd_sf"/>
</dbReference>
<evidence type="ECO:0000313" key="11">
    <source>
        <dbReference type="Proteomes" id="UP000198922"/>
    </source>
</evidence>
<evidence type="ECO:0000256" key="2">
    <source>
        <dbReference type="ARBA" id="ARBA00022630"/>
    </source>
</evidence>
<dbReference type="SUPFAM" id="SSF51905">
    <property type="entry name" value="FAD/NAD(P)-binding domain"/>
    <property type="match status" value="2"/>
</dbReference>
<comment type="cofactor">
    <cofactor evidence="1">
        <name>FAD</name>
        <dbReference type="ChEBI" id="CHEBI:57692"/>
    </cofactor>
</comment>
<dbReference type="PANTHER" id="PTHR43557:SF2">
    <property type="entry name" value="RIESKE DOMAIN-CONTAINING PROTEIN-RELATED"/>
    <property type="match status" value="1"/>
</dbReference>
<dbReference type="Gene3D" id="2.102.10.10">
    <property type="entry name" value="Rieske [2Fe-2S] iron-sulphur domain"/>
    <property type="match status" value="1"/>
</dbReference>
<dbReference type="Gene3D" id="3.50.50.60">
    <property type="entry name" value="FAD/NAD(P)-binding domain"/>
    <property type="match status" value="2"/>
</dbReference>